<evidence type="ECO:0000313" key="2">
    <source>
        <dbReference type="Proteomes" id="UP001501578"/>
    </source>
</evidence>
<reference evidence="1 2" key="1">
    <citation type="journal article" date="2019" name="Int. J. Syst. Evol. Microbiol.">
        <title>The Global Catalogue of Microorganisms (GCM) 10K type strain sequencing project: providing services to taxonomists for standard genome sequencing and annotation.</title>
        <authorList>
            <consortium name="The Broad Institute Genomics Platform"/>
            <consortium name="The Broad Institute Genome Sequencing Center for Infectious Disease"/>
            <person name="Wu L."/>
            <person name="Ma J."/>
        </authorList>
    </citation>
    <scope>NUCLEOTIDE SEQUENCE [LARGE SCALE GENOMIC DNA]</scope>
    <source>
        <strain evidence="1 2">JCM 11136</strain>
    </source>
</reference>
<comment type="caution">
    <text evidence="1">The sequence shown here is derived from an EMBL/GenBank/DDBJ whole genome shotgun (WGS) entry which is preliminary data.</text>
</comment>
<dbReference type="RefSeq" id="WP_343953494.1">
    <property type="nucleotide sequence ID" value="NZ_BAAAHQ010000038.1"/>
</dbReference>
<evidence type="ECO:0008006" key="3">
    <source>
        <dbReference type="Google" id="ProtNLM"/>
    </source>
</evidence>
<gene>
    <name evidence="1" type="ORF">GCM10009560_60110</name>
</gene>
<organism evidence="1 2">
    <name type="scientific">Nonomuraea longicatena</name>
    <dbReference type="NCBI Taxonomy" id="83682"/>
    <lineage>
        <taxon>Bacteria</taxon>
        <taxon>Bacillati</taxon>
        <taxon>Actinomycetota</taxon>
        <taxon>Actinomycetes</taxon>
        <taxon>Streptosporangiales</taxon>
        <taxon>Streptosporangiaceae</taxon>
        <taxon>Nonomuraea</taxon>
    </lineage>
</organism>
<keyword evidence="2" id="KW-1185">Reference proteome</keyword>
<dbReference type="Proteomes" id="UP001501578">
    <property type="component" value="Unassembled WGS sequence"/>
</dbReference>
<dbReference type="EMBL" id="BAAAHQ010000038">
    <property type="protein sequence ID" value="GAA0945304.1"/>
    <property type="molecule type" value="Genomic_DNA"/>
</dbReference>
<name>A0ABN1QPV3_9ACTN</name>
<accession>A0ABN1QPV3</accession>
<sequence length="444" mass="48422">MDENREHSDVGAVILGLVMRHWRECVRNTPIRPIADQLRTHFTNLARWERGERLPPKNRLRELDAAYGTGDLLASIYALVTRMNTPAELEIRDVGILDRGAPIRSNHGDDDMERRAAMRLLAALGAGAAIPAGSLESLFSGVDFAIGGREGLGVDDWEQVVWEHGLTYPIRPSAELVGRTTADLAEISRLLGRATSPEVRTGLLRSSAELATLLGMELDDVGQHDAASRSWIAARRAADAADDRDLRVWVRAREAMYAYWSDRPHQVASRLADDAVQIADGVPSSGLARALGVQAFLAASQGDAARAWAALDELRRTYDRLPASVTSDNSTTPLWSFSERRMLWAIAYPSALIGEPAKVDKAVNEALPLYPDTFAGDRVDLHLMQVLGGVRDANIQDGLAQAVTVSGQWPIGASRRRIIGQIIGSLPDTARTLPAATHLREMTA</sequence>
<protein>
    <recommendedName>
        <fullName evidence="3">XRE family transcriptional regulator</fullName>
    </recommendedName>
</protein>
<proteinExistence type="predicted"/>
<evidence type="ECO:0000313" key="1">
    <source>
        <dbReference type="EMBL" id="GAA0945304.1"/>
    </source>
</evidence>